<comment type="caution">
    <text evidence="1">The sequence shown here is derived from an EMBL/GenBank/DDBJ whole genome shotgun (WGS) entry which is preliminary data.</text>
</comment>
<evidence type="ECO:0000313" key="2">
    <source>
        <dbReference type="Proteomes" id="UP000814033"/>
    </source>
</evidence>
<sequence>MVLPSASPVVASETNTYLSLIAFSVLYYDYFLTIVPEIELFWFKTGKRRWTAASILFFFHRYLAILGHIPLVYETVAPAPGKQVCGGLTNYHQYHIFASQSATSILCIMRVSALYNHHRGVIGFLCAIIVCIVAASCMSVFAWRPQSSLQATLTESLPGCLVFYTSSEALALSLTWGGVMLFDIAIFGLSVYKGRTLDWRNPWSIAHVLLRDGAVYFLVLFVLNLANILGILLAPPLLKGISPVVINVLSTTLMSRFMINLRIEHARFQDRPFPSYDIERPPELKTAGVGEHCTEPRWC</sequence>
<keyword evidence="2" id="KW-1185">Reference proteome</keyword>
<accession>A0ACB8RN87</accession>
<reference evidence="1" key="2">
    <citation type="journal article" date="2022" name="New Phytol.">
        <title>Evolutionary transition to the ectomycorrhizal habit in the genomes of a hyperdiverse lineage of mushroom-forming fungi.</title>
        <authorList>
            <person name="Looney B."/>
            <person name="Miyauchi S."/>
            <person name="Morin E."/>
            <person name="Drula E."/>
            <person name="Courty P.E."/>
            <person name="Kohler A."/>
            <person name="Kuo A."/>
            <person name="LaButti K."/>
            <person name="Pangilinan J."/>
            <person name="Lipzen A."/>
            <person name="Riley R."/>
            <person name="Andreopoulos W."/>
            <person name="He G."/>
            <person name="Johnson J."/>
            <person name="Nolan M."/>
            <person name="Tritt A."/>
            <person name="Barry K.W."/>
            <person name="Grigoriev I.V."/>
            <person name="Nagy L.G."/>
            <person name="Hibbett D."/>
            <person name="Henrissat B."/>
            <person name="Matheny P.B."/>
            <person name="Labbe J."/>
            <person name="Martin F.M."/>
        </authorList>
    </citation>
    <scope>NUCLEOTIDE SEQUENCE</scope>
    <source>
        <strain evidence="1">FP105234-sp</strain>
    </source>
</reference>
<gene>
    <name evidence="1" type="ORF">FA95DRAFT_1560913</name>
</gene>
<name>A0ACB8RN87_9AGAM</name>
<organism evidence="1 2">
    <name type="scientific">Auriscalpium vulgare</name>
    <dbReference type="NCBI Taxonomy" id="40419"/>
    <lineage>
        <taxon>Eukaryota</taxon>
        <taxon>Fungi</taxon>
        <taxon>Dikarya</taxon>
        <taxon>Basidiomycota</taxon>
        <taxon>Agaricomycotina</taxon>
        <taxon>Agaricomycetes</taxon>
        <taxon>Russulales</taxon>
        <taxon>Auriscalpiaceae</taxon>
        <taxon>Auriscalpium</taxon>
    </lineage>
</organism>
<dbReference type="Proteomes" id="UP000814033">
    <property type="component" value="Unassembled WGS sequence"/>
</dbReference>
<protein>
    <submittedName>
        <fullName evidence="1">Uncharacterized protein</fullName>
    </submittedName>
</protein>
<proteinExistence type="predicted"/>
<evidence type="ECO:0000313" key="1">
    <source>
        <dbReference type="EMBL" id="KAI0045714.1"/>
    </source>
</evidence>
<reference evidence="1" key="1">
    <citation type="submission" date="2021-02" db="EMBL/GenBank/DDBJ databases">
        <authorList>
            <consortium name="DOE Joint Genome Institute"/>
            <person name="Ahrendt S."/>
            <person name="Looney B.P."/>
            <person name="Miyauchi S."/>
            <person name="Morin E."/>
            <person name="Drula E."/>
            <person name="Courty P.E."/>
            <person name="Chicoki N."/>
            <person name="Fauchery L."/>
            <person name="Kohler A."/>
            <person name="Kuo A."/>
            <person name="Labutti K."/>
            <person name="Pangilinan J."/>
            <person name="Lipzen A."/>
            <person name="Riley R."/>
            <person name="Andreopoulos W."/>
            <person name="He G."/>
            <person name="Johnson J."/>
            <person name="Barry K.W."/>
            <person name="Grigoriev I.V."/>
            <person name="Nagy L."/>
            <person name="Hibbett D."/>
            <person name="Henrissat B."/>
            <person name="Matheny P.B."/>
            <person name="Labbe J."/>
            <person name="Martin F."/>
        </authorList>
    </citation>
    <scope>NUCLEOTIDE SEQUENCE</scope>
    <source>
        <strain evidence="1">FP105234-sp</strain>
    </source>
</reference>
<dbReference type="EMBL" id="MU275944">
    <property type="protein sequence ID" value="KAI0045714.1"/>
    <property type="molecule type" value="Genomic_DNA"/>
</dbReference>